<reference evidence="2 3" key="1">
    <citation type="submission" date="2018-06" db="EMBL/GenBank/DDBJ databases">
        <title>Comparative genomics reveals the genomic features of Rhizophagus irregularis, R. cerebriforme, R. diaphanum and Gigaspora rosea, and their symbiotic lifestyle signature.</title>
        <authorList>
            <person name="Morin E."/>
            <person name="San Clemente H."/>
            <person name="Chen E.C.H."/>
            <person name="De La Providencia I."/>
            <person name="Hainaut M."/>
            <person name="Kuo A."/>
            <person name="Kohler A."/>
            <person name="Murat C."/>
            <person name="Tang N."/>
            <person name="Roy S."/>
            <person name="Loubradou J."/>
            <person name="Henrissat B."/>
            <person name="Grigoriev I.V."/>
            <person name="Corradi N."/>
            <person name="Roux C."/>
            <person name="Martin F.M."/>
        </authorList>
    </citation>
    <scope>NUCLEOTIDE SEQUENCE [LARGE SCALE GENOMIC DNA]</scope>
    <source>
        <strain evidence="2 3">DAOM 227022</strain>
    </source>
</reference>
<feature type="compositionally biased region" description="Basic and acidic residues" evidence="1">
    <location>
        <begin position="32"/>
        <end position="41"/>
    </location>
</feature>
<dbReference type="EMBL" id="QKYT01000717">
    <property type="protein sequence ID" value="RIA81991.1"/>
    <property type="molecule type" value="Genomic_DNA"/>
</dbReference>
<dbReference type="AlphaFoldDB" id="A0A397SGT5"/>
<proteinExistence type="predicted"/>
<evidence type="ECO:0000313" key="2">
    <source>
        <dbReference type="EMBL" id="RIA81991.1"/>
    </source>
</evidence>
<name>A0A397SGT5_9GLOM</name>
<evidence type="ECO:0000256" key="1">
    <source>
        <dbReference type="SAM" id="MobiDB-lite"/>
    </source>
</evidence>
<feature type="region of interest" description="Disordered" evidence="1">
    <location>
        <begin position="1"/>
        <end position="58"/>
    </location>
</feature>
<organism evidence="2 3">
    <name type="scientific">Glomus cerebriforme</name>
    <dbReference type="NCBI Taxonomy" id="658196"/>
    <lineage>
        <taxon>Eukaryota</taxon>
        <taxon>Fungi</taxon>
        <taxon>Fungi incertae sedis</taxon>
        <taxon>Mucoromycota</taxon>
        <taxon>Glomeromycotina</taxon>
        <taxon>Glomeromycetes</taxon>
        <taxon>Glomerales</taxon>
        <taxon>Glomeraceae</taxon>
        <taxon>Glomus</taxon>
    </lineage>
</organism>
<sequence>MDQINITPLPVETQHYHVQSQRKRRSMTPPKDTTHKRDRTPLKTNPIPNKFSSLNTNETTTPVSKFQIGSFQSISSYNEFNNEDNISQAGPSFIPINNKYYQTGPPSTFMETLPSDF</sequence>
<protein>
    <submittedName>
        <fullName evidence="2">Uncharacterized protein</fullName>
    </submittedName>
</protein>
<gene>
    <name evidence="2" type="ORF">C1645_836063</name>
</gene>
<comment type="caution">
    <text evidence="2">The sequence shown here is derived from an EMBL/GenBank/DDBJ whole genome shotgun (WGS) entry which is preliminary data.</text>
</comment>
<evidence type="ECO:0000313" key="3">
    <source>
        <dbReference type="Proteomes" id="UP000265703"/>
    </source>
</evidence>
<dbReference type="Proteomes" id="UP000265703">
    <property type="component" value="Unassembled WGS sequence"/>
</dbReference>
<accession>A0A397SGT5</accession>
<feature type="compositionally biased region" description="Polar residues" evidence="1">
    <location>
        <begin position="42"/>
        <end position="58"/>
    </location>
</feature>
<keyword evidence="3" id="KW-1185">Reference proteome</keyword>